<evidence type="ECO:0000256" key="1">
    <source>
        <dbReference type="SAM" id="Phobius"/>
    </source>
</evidence>
<evidence type="ECO:0000313" key="3">
    <source>
        <dbReference type="Proteomes" id="UP000622707"/>
    </source>
</evidence>
<gene>
    <name evidence="2" type="ORF">JI746_04210</name>
</gene>
<protein>
    <submittedName>
        <fullName evidence="2">Uncharacterized protein</fullName>
    </submittedName>
</protein>
<sequence length="103" mass="11438">MPHPKNRLKLTGDTHLPDIGDLLGDDDELELAVVEIDAEPRVYADGWTPGVQEVMLVEEERHSLPQPLTAVERTVERRVASTPWLAIGAALGFGFLVAKMLRR</sequence>
<accession>A0ABS1JKI8</accession>
<feature type="transmembrane region" description="Helical" evidence="1">
    <location>
        <begin position="83"/>
        <end position="101"/>
    </location>
</feature>
<dbReference type="EMBL" id="JAEQND010000002">
    <property type="protein sequence ID" value="MBL0424305.1"/>
    <property type="molecule type" value="Genomic_DNA"/>
</dbReference>
<comment type="caution">
    <text evidence="2">The sequence shown here is derived from an EMBL/GenBank/DDBJ whole genome shotgun (WGS) entry which is preliminary data.</text>
</comment>
<reference evidence="2 3" key="1">
    <citation type="journal article" date="2017" name="Int. J. Syst. Evol. Microbiol.">
        <title>Ramlibacter alkalitolerans sp. nov., alkali-tolerant bacterium isolated from soil of ginseng.</title>
        <authorList>
            <person name="Lee D.H."/>
            <person name="Cha C.J."/>
        </authorList>
    </citation>
    <scope>NUCLEOTIDE SEQUENCE [LARGE SCALE GENOMIC DNA]</scope>
    <source>
        <strain evidence="2 3">KACC 19305</strain>
    </source>
</reference>
<keyword evidence="1" id="KW-1133">Transmembrane helix</keyword>
<keyword evidence="3" id="KW-1185">Reference proteome</keyword>
<dbReference type="RefSeq" id="WP_201687540.1">
    <property type="nucleotide sequence ID" value="NZ_JAEQND010000002.1"/>
</dbReference>
<organism evidence="2 3">
    <name type="scientific">Ramlibacter alkalitolerans</name>
    <dbReference type="NCBI Taxonomy" id="2039631"/>
    <lineage>
        <taxon>Bacteria</taxon>
        <taxon>Pseudomonadati</taxon>
        <taxon>Pseudomonadota</taxon>
        <taxon>Betaproteobacteria</taxon>
        <taxon>Burkholderiales</taxon>
        <taxon>Comamonadaceae</taxon>
        <taxon>Ramlibacter</taxon>
    </lineage>
</organism>
<keyword evidence="1" id="KW-0472">Membrane</keyword>
<name>A0ABS1JKI8_9BURK</name>
<keyword evidence="1" id="KW-0812">Transmembrane</keyword>
<evidence type="ECO:0000313" key="2">
    <source>
        <dbReference type="EMBL" id="MBL0424305.1"/>
    </source>
</evidence>
<proteinExistence type="predicted"/>
<dbReference type="Proteomes" id="UP000622707">
    <property type="component" value="Unassembled WGS sequence"/>
</dbReference>